<dbReference type="SUPFAM" id="SSF50494">
    <property type="entry name" value="Trypsin-like serine proteases"/>
    <property type="match status" value="1"/>
</dbReference>
<dbReference type="InterPro" id="IPR009003">
    <property type="entry name" value="Peptidase_S1_PA"/>
</dbReference>
<dbReference type="OMA" id="QYASVGY"/>
<dbReference type="HOGENOM" id="CLU_036124_2_0_1"/>
<dbReference type="GO" id="GO:0004252">
    <property type="term" value="F:serine-type endopeptidase activity"/>
    <property type="evidence" value="ECO:0007669"/>
    <property type="project" value="InterPro"/>
</dbReference>
<organism evidence="4">
    <name type="scientific">Caenorhabditis brenneri</name>
    <name type="common">Nematode worm</name>
    <dbReference type="NCBI Taxonomy" id="135651"/>
    <lineage>
        <taxon>Eukaryota</taxon>
        <taxon>Metazoa</taxon>
        <taxon>Ecdysozoa</taxon>
        <taxon>Nematoda</taxon>
        <taxon>Chromadorea</taxon>
        <taxon>Rhabditida</taxon>
        <taxon>Rhabditina</taxon>
        <taxon>Rhabditomorpha</taxon>
        <taxon>Rhabditoidea</taxon>
        <taxon>Rhabditidae</taxon>
        <taxon>Peloderinae</taxon>
        <taxon>Caenorhabditis</taxon>
    </lineage>
</organism>
<dbReference type="InterPro" id="IPR043504">
    <property type="entry name" value="Peptidase_S1_PA_chymotrypsin"/>
</dbReference>
<gene>
    <name evidence="3" type="primary">Cbn-try-7</name>
    <name evidence="3" type="ORF">CAEBREN_01280</name>
</gene>
<protein>
    <submittedName>
        <fullName evidence="3">CBN-TRY-7 protein</fullName>
    </submittedName>
</protein>
<evidence type="ECO:0000313" key="4">
    <source>
        <dbReference type="Proteomes" id="UP000008068"/>
    </source>
</evidence>
<accession>G0NWG3</accession>
<feature type="domain" description="Peptidase S1" evidence="2">
    <location>
        <begin position="41"/>
        <end position="322"/>
    </location>
</feature>
<dbReference type="Gene3D" id="2.40.10.10">
    <property type="entry name" value="Trypsin-like serine proteases"/>
    <property type="match status" value="1"/>
</dbReference>
<dbReference type="PROSITE" id="PS50240">
    <property type="entry name" value="TRYPSIN_DOM"/>
    <property type="match status" value="1"/>
</dbReference>
<dbReference type="InterPro" id="IPR001254">
    <property type="entry name" value="Trypsin_dom"/>
</dbReference>
<dbReference type="InParanoid" id="G0NWG3"/>
<name>G0NWG3_CAEBE</name>
<dbReference type="MEROPS" id="S01.B84"/>
<feature type="signal peptide" evidence="1">
    <location>
        <begin position="1"/>
        <end position="18"/>
    </location>
</feature>
<dbReference type="PANTHER" id="PTHR22596">
    <property type="entry name" value="TRYPSIN-LIKE PROTEASE PROTEIN 6"/>
    <property type="match status" value="1"/>
</dbReference>
<dbReference type="AlphaFoldDB" id="G0NWG3"/>
<evidence type="ECO:0000259" key="2">
    <source>
        <dbReference type="PROSITE" id="PS50240"/>
    </source>
</evidence>
<sequence length="397" mass="44246">MRWSSIILILLLSQLVNCDPLDKTENEQRLKSCGKNIKSKVFKGREAAQSEAPWSVFFIYMMKPATEGEKSRATVCTGTIVSSRHILLATHCIANLNMEKARWEVDGKFDQANCKNDDYVITDKEKLNRIMFQSNKQTIARAPEKLTLVNACLQRKPDKTTVYKNVTPQLYMDDFAIVDLYEELTFTSTAQMVCVAEDISANAVDTKLDYFGFGLNPPEEKNASEMTPEEENTGVLRHETVHVTNNPSEDYYFLATDKSQKNVACEGDSGGGAIGVIKQRKTIIGVLSQTNCEDKDKRTGGIAKEQYASVGYYSEKICKNTGICKSEGEYEKYHPGYVKEQKPVRKPEDIQLPGSAGLPAQNGQGGGVQVVHAREPDSAIGKNFILIIAFVVFVFNF</sequence>
<dbReference type="OrthoDB" id="7754674at2759"/>
<dbReference type="Pfam" id="PF03761">
    <property type="entry name" value="DUF316"/>
    <property type="match status" value="1"/>
</dbReference>
<evidence type="ECO:0000256" key="1">
    <source>
        <dbReference type="SAM" id="SignalP"/>
    </source>
</evidence>
<dbReference type="FunCoup" id="G0NWG3">
    <property type="interactions" value="180"/>
</dbReference>
<proteinExistence type="predicted"/>
<dbReference type="SMART" id="SM00020">
    <property type="entry name" value="Tryp_SPc"/>
    <property type="match status" value="1"/>
</dbReference>
<dbReference type="GO" id="GO:0006508">
    <property type="term" value="P:proteolysis"/>
    <property type="evidence" value="ECO:0007669"/>
    <property type="project" value="InterPro"/>
</dbReference>
<dbReference type="Proteomes" id="UP000008068">
    <property type="component" value="Unassembled WGS sequence"/>
</dbReference>
<keyword evidence="1" id="KW-0732">Signal</keyword>
<dbReference type="EMBL" id="GL379964">
    <property type="protein sequence ID" value="EGT38771.1"/>
    <property type="molecule type" value="Genomic_DNA"/>
</dbReference>
<feature type="chain" id="PRO_5003406400" evidence="1">
    <location>
        <begin position="19"/>
        <end position="397"/>
    </location>
</feature>
<dbReference type="PANTHER" id="PTHR22596:SF7">
    <property type="entry name" value="PEPTIDASE S1 DOMAIN-CONTAINING PROTEIN"/>
    <property type="match status" value="1"/>
</dbReference>
<evidence type="ECO:0000313" key="3">
    <source>
        <dbReference type="EMBL" id="EGT38771.1"/>
    </source>
</evidence>
<keyword evidence="4" id="KW-1185">Reference proteome</keyword>
<reference evidence="4" key="1">
    <citation type="submission" date="2011-07" db="EMBL/GenBank/DDBJ databases">
        <authorList>
            <consortium name="Caenorhabditis brenneri Sequencing and Analysis Consortium"/>
            <person name="Wilson R.K."/>
        </authorList>
    </citation>
    <scope>NUCLEOTIDE SEQUENCE [LARGE SCALE GENOMIC DNA]</scope>
    <source>
        <strain evidence="4">PB2801</strain>
    </source>
</reference>
<dbReference type="STRING" id="135651.G0NWG3"/>
<dbReference type="InterPro" id="IPR005514">
    <property type="entry name" value="DUF316"/>
</dbReference>
<dbReference type="eggNOG" id="KOG3627">
    <property type="taxonomic scope" value="Eukaryota"/>
</dbReference>